<feature type="domain" description="Peptidase M15C" evidence="1">
    <location>
        <begin position="69"/>
        <end position="137"/>
    </location>
</feature>
<keyword evidence="2" id="KW-0378">Hydrolase</keyword>
<sequence>MIDERSAKHILTLLPEVQGAFTAFLLDAKELAAKDGLDYKVICGTRSWEEQAALYAKGRTAPGPKVTNAKPGSSMHNFGLAIDCGVFKGKVYMDGSTPADAKIADLMHKHASTLCAKHKLRWGGNFKSIYDAPHFEYDTPYSLADLRVRRAKGQSLIA</sequence>
<dbReference type="CDD" id="cd14845">
    <property type="entry name" value="L-Ala-D-Glu_peptidase_like"/>
    <property type="match status" value="1"/>
</dbReference>
<name>A0A6J5NWV9_9CAUD</name>
<evidence type="ECO:0000259" key="1">
    <source>
        <dbReference type="Pfam" id="PF13539"/>
    </source>
</evidence>
<reference evidence="2" key="1">
    <citation type="submission" date="2020-04" db="EMBL/GenBank/DDBJ databases">
        <authorList>
            <person name="Chiriac C."/>
            <person name="Salcher M."/>
            <person name="Ghai R."/>
            <person name="Kavagutti S V."/>
        </authorList>
    </citation>
    <scope>NUCLEOTIDE SEQUENCE</scope>
</reference>
<dbReference type="SUPFAM" id="SSF55166">
    <property type="entry name" value="Hedgehog/DD-peptidase"/>
    <property type="match status" value="1"/>
</dbReference>
<dbReference type="GO" id="GO:0004180">
    <property type="term" value="F:carboxypeptidase activity"/>
    <property type="evidence" value="ECO:0007669"/>
    <property type="project" value="UniProtKB-KW"/>
</dbReference>
<dbReference type="Pfam" id="PF13539">
    <property type="entry name" value="Peptidase_M15_4"/>
    <property type="match status" value="1"/>
</dbReference>
<gene>
    <name evidence="2" type="ORF">UFOVP811_15</name>
</gene>
<dbReference type="InterPro" id="IPR039561">
    <property type="entry name" value="Peptidase_M15C"/>
</dbReference>
<dbReference type="Gene3D" id="3.30.1380.10">
    <property type="match status" value="1"/>
</dbReference>
<dbReference type="EMBL" id="LR796748">
    <property type="protein sequence ID" value="CAB4163232.1"/>
    <property type="molecule type" value="Genomic_DNA"/>
</dbReference>
<organism evidence="2">
    <name type="scientific">uncultured Caudovirales phage</name>
    <dbReference type="NCBI Taxonomy" id="2100421"/>
    <lineage>
        <taxon>Viruses</taxon>
        <taxon>Duplodnaviria</taxon>
        <taxon>Heunggongvirae</taxon>
        <taxon>Uroviricota</taxon>
        <taxon>Caudoviricetes</taxon>
        <taxon>Peduoviridae</taxon>
        <taxon>Maltschvirus</taxon>
        <taxon>Maltschvirus maltsch</taxon>
    </lineage>
</organism>
<evidence type="ECO:0000313" key="2">
    <source>
        <dbReference type="EMBL" id="CAB4163232.1"/>
    </source>
</evidence>
<proteinExistence type="predicted"/>
<dbReference type="InterPro" id="IPR009045">
    <property type="entry name" value="Zn_M74/Hedgehog-like"/>
</dbReference>
<keyword evidence="2" id="KW-0645">Protease</keyword>
<accession>A0A6J5NWV9</accession>
<protein>
    <submittedName>
        <fullName evidence="2">D-alanyl-D-alanine carboxypeptidase</fullName>
    </submittedName>
</protein>
<keyword evidence="2" id="KW-0121">Carboxypeptidase</keyword>